<keyword evidence="2" id="KW-1185">Reference proteome</keyword>
<protein>
    <submittedName>
        <fullName evidence="1">Class I glutamine amidotransferase-like protein</fullName>
    </submittedName>
</protein>
<sequence>MTPIRLAVLLCDTPAPSVLKEDGDYHKIFDTWLRAVSPSVDFTLEAFDVVNKMEYPPECAKYDGILLTGSAASAYEDVEWINKLVEYTSNLARSKPDVKLFGICFGHQVIGRALGGSCVRNSQWEVGITEMQLTEIGQRIFGAKSLVRNVQEMHRDHVPSVIPGFELLGSTDVCHNQGMVRYIPDASGKLAKLSDIQILTVQGHPEFTKSIVSKVVGIRADKGIFTPELAQDAIKRNELRNDGVEVIARTVWKVLGAIRAEN</sequence>
<name>A0ACB6ZSB3_THEGA</name>
<dbReference type="EMBL" id="MU117967">
    <property type="protein sequence ID" value="KAF9652745.1"/>
    <property type="molecule type" value="Genomic_DNA"/>
</dbReference>
<organism evidence="1 2">
    <name type="scientific">Thelephora ganbajun</name>
    <name type="common">Ganba fungus</name>
    <dbReference type="NCBI Taxonomy" id="370292"/>
    <lineage>
        <taxon>Eukaryota</taxon>
        <taxon>Fungi</taxon>
        <taxon>Dikarya</taxon>
        <taxon>Basidiomycota</taxon>
        <taxon>Agaricomycotina</taxon>
        <taxon>Agaricomycetes</taxon>
        <taxon>Thelephorales</taxon>
        <taxon>Thelephoraceae</taxon>
        <taxon>Thelephora</taxon>
    </lineage>
</organism>
<comment type="caution">
    <text evidence="1">The sequence shown here is derived from an EMBL/GenBank/DDBJ whole genome shotgun (WGS) entry which is preliminary data.</text>
</comment>
<proteinExistence type="predicted"/>
<gene>
    <name evidence="1" type="ORF">BDM02DRAFT_2581437</name>
</gene>
<accession>A0ACB6ZSB3</accession>
<reference evidence="1" key="2">
    <citation type="journal article" date="2020" name="Nat. Commun.">
        <title>Large-scale genome sequencing of mycorrhizal fungi provides insights into the early evolution of symbiotic traits.</title>
        <authorList>
            <person name="Miyauchi S."/>
            <person name="Kiss E."/>
            <person name="Kuo A."/>
            <person name="Drula E."/>
            <person name="Kohler A."/>
            <person name="Sanchez-Garcia M."/>
            <person name="Morin E."/>
            <person name="Andreopoulos B."/>
            <person name="Barry K.W."/>
            <person name="Bonito G."/>
            <person name="Buee M."/>
            <person name="Carver A."/>
            <person name="Chen C."/>
            <person name="Cichocki N."/>
            <person name="Clum A."/>
            <person name="Culley D."/>
            <person name="Crous P.W."/>
            <person name="Fauchery L."/>
            <person name="Girlanda M."/>
            <person name="Hayes R.D."/>
            <person name="Keri Z."/>
            <person name="LaButti K."/>
            <person name="Lipzen A."/>
            <person name="Lombard V."/>
            <person name="Magnuson J."/>
            <person name="Maillard F."/>
            <person name="Murat C."/>
            <person name="Nolan M."/>
            <person name="Ohm R.A."/>
            <person name="Pangilinan J."/>
            <person name="Pereira M.F."/>
            <person name="Perotto S."/>
            <person name="Peter M."/>
            <person name="Pfister S."/>
            <person name="Riley R."/>
            <person name="Sitrit Y."/>
            <person name="Stielow J.B."/>
            <person name="Szollosi G."/>
            <person name="Zifcakova L."/>
            <person name="Stursova M."/>
            <person name="Spatafora J.W."/>
            <person name="Tedersoo L."/>
            <person name="Vaario L.M."/>
            <person name="Yamada A."/>
            <person name="Yan M."/>
            <person name="Wang P."/>
            <person name="Xu J."/>
            <person name="Bruns T."/>
            <person name="Baldrian P."/>
            <person name="Vilgalys R."/>
            <person name="Dunand C."/>
            <person name="Henrissat B."/>
            <person name="Grigoriev I.V."/>
            <person name="Hibbett D."/>
            <person name="Nagy L.G."/>
            <person name="Martin F.M."/>
        </authorList>
    </citation>
    <scope>NUCLEOTIDE SEQUENCE</scope>
    <source>
        <strain evidence="1">P2</strain>
    </source>
</reference>
<evidence type="ECO:0000313" key="1">
    <source>
        <dbReference type="EMBL" id="KAF9652745.1"/>
    </source>
</evidence>
<dbReference type="Proteomes" id="UP000886501">
    <property type="component" value="Unassembled WGS sequence"/>
</dbReference>
<reference evidence="1" key="1">
    <citation type="submission" date="2019-10" db="EMBL/GenBank/DDBJ databases">
        <authorList>
            <consortium name="DOE Joint Genome Institute"/>
            <person name="Kuo A."/>
            <person name="Miyauchi S."/>
            <person name="Kiss E."/>
            <person name="Drula E."/>
            <person name="Kohler A."/>
            <person name="Sanchez-Garcia M."/>
            <person name="Andreopoulos B."/>
            <person name="Barry K.W."/>
            <person name="Bonito G."/>
            <person name="Buee M."/>
            <person name="Carver A."/>
            <person name="Chen C."/>
            <person name="Cichocki N."/>
            <person name="Clum A."/>
            <person name="Culley D."/>
            <person name="Crous P.W."/>
            <person name="Fauchery L."/>
            <person name="Girlanda M."/>
            <person name="Hayes R."/>
            <person name="Keri Z."/>
            <person name="Labutti K."/>
            <person name="Lipzen A."/>
            <person name="Lombard V."/>
            <person name="Magnuson J."/>
            <person name="Maillard F."/>
            <person name="Morin E."/>
            <person name="Murat C."/>
            <person name="Nolan M."/>
            <person name="Ohm R."/>
            <person name="Pangilinan J."/>
            <person name="Pereira M."/>
            <person name="Perotto S."/>
            <person name="Peter M."/>
            <person name="Riley R."/>
            <person name="Sitrit Y."/>
            <person name="Stielow B."/>
            <person name="Szollosi G."/>
            <person name="Zifcakova L."/>
            <person name="Stursova M."/>
            <person name="Spatafora J.W."/>
            <person name="Tedersoo L."/>
            <person name="Vaario L.-M."/>
            <person name="Yamada A."/>
            <person name="Yan M."/>
            <person name="Wang P."/>
            <person name="Xu J."/>
            <person name="Bruns T."/>
            <person name="Baldrian P."/>
            <person name="Vilgalys R."/>
            <person name="Henrissat B."/>
            <person name="Grigoriev I.V."/>
            <person name="Hibbett D."/>
            <person name="Nagy L.G."/>
            <person name="Martin F.M."/>
        </authorList>
    </citation>
    <scope>NUCLEOTIDE SEQUENCE</scope>
    <source>
        <strain evidence="1">P2</strain>
    </source>
</reference>
<evidence type="ECO:0000313" key="2">
    <source>
        <dbReference type="Proteomes" id="UP000886501"/>
    </source>
</evidence>